<evidence type="ECO:0000313" key="2">
    <source>
        <dbReference type="EMBL" id="KAJ3563285.1"/>
    </source>
</evidence>
<evidence type="ECO:0000256" key="1">
    <source>
        <dbReference type="SAM" id="MobiDB-lite"/>
    </source>
</evidence>
<protein>
    <submittedName>
        <fullName evidence="2">Uncharacterized protein</fullName>
    </submittedName>
</protein>
<feature type="compositionally biased region" description="Polar residues" evidence="1">
    <location>
        <begin position="366"/>
        <end position="383"/>
    </location>
</feature>
<reference evidence="2" key="1">
    <citation type="submission" date="2022-07" db="EMBL/GenBank/DDBJ databases">
        <title>Genome Sequence of Leucocoprinus birnbaumii.</title>
        <authorList>
            <person name="Buettner E."/>
        </authorList>
    </citation>
    <scope>NUCLEOTIDE SEQUENCE</scope>
    <source>
        <strain evidence="2">VT141</strain>
    </source>
</reference>
<evidence type="ECO:0000313" key="3">
    <source>
        <dbReference type="Proteomes" id="UP001213000"/>
    </source>
</evidence>
<organism evidence="2 3">
    <name type="scientific">Leucocoprinus birnbaumii</name>
    <dbReference type="NCBI Taxonomy" id="56174"/>
    <lineage>
        <taxon>Eukaryota</taxon>
        <taxon>Fungi</taxon>
        <taxon>Dikarya</taxon>
        <taxon>Basidiomycota</taxon>
        <taxon>Agaricomycotina</taxon>
        <taxon>Agaricomycetes</taxon>
        <taxon>Agaricomycetidae</taxon>
        <taxon>Agaricales</taxon>
        <taxon>Agaricineae</taxon>
        <taxon>Agaricaceae</taxon>
        <taxon>Leucocoprinus</taxon>
    </lineage>
</organism>
<proteinExistence type="predicted"/>
<comment type="caution">
    <text evidence="2">The sequence shown here is derived from an EMBL/GenBank/DDBJ whole genome shotgun (WGS) entry which is preliminary data.</text>
</comment>
<dbReference type="EMBL" id="JANIEX010000775">
    <property type="protein sequence ID" value="KAJ3563285.1"/>
    <property type="molecule type" value="Genomic_DNA"/>
</dbReference>
<dbReference type="AlphaFoldDB" id="A0AAD5VL69"/>
<sequence>MSAPTGITNNALQADLPPSTKRDRRYGELHARHQTLLAGRSRDILHSDPEKIASSYELRRSRHNCIYCYWRQPSPTETFYTCPPFPESAVNSFRVNSNRRSFSKRDVCGRFSYIVLIDSAKLIDPLEKSIQLWSAPSSPSPPSRTYISHEILSSPLLSSIEASPVLPRSNISVGAVTGSGSIAVLTPRRSLRRSTQVIISTPPSPALSAPRSRSNSPAPVSPQLASPISERRLNNRRWSDVNPQTYSGLFELELSPILEDVHVVDQQYSPAVSKDDSRVDATLEYVSEGSDSSFGSLLEIQTFGSAQATVLGFAGSSTEQELSIYEPSVPALTVTSPTPETLQSVIFSDAESSGVLENEEYPVSALSPNRSRDSSIIPQAHGTSAQSDDCKYLAVPSKNGRLSTHDRRRAGQPKTCRERSQIWTRAWKRASHLFIFPRAAFTLGKRSSSKPTRRARMKVIENQNSGTSAPLGDAAIDGYALGPGELQTSSSFQSTIVDVGSRRRISFGIPTLARRRLAKRHDSSKRYTVAF</sequence>
<feature type="region of interest" description="Disordered" evidence="1">
    <location>
        <begin position="364"/>
        <end position="383"/>
    </location>
</feature>
<feature type="compositionally biased region" description="Polar residues" evidence="1">
    <location>
        <begin position="1"/>
        <end position="12"/>
    </location>
</feature>
<keyword evidence="3" id="KW-1185">Reference proteome</keyword>
<name>A0AAD5VL69_9AGAR</name>
<feature type="region of interest" description="Disordered" evidence="1">
    <location>
        <begin position="1"/>
        <end position="23"/>
    </location>
</feature>
<feature type="compositionally biased region" description="Low complexity" evidence="1">
    <location>
        <begin position="206"/>
        <end position="222"/>
    </location>
</feature>
<accession>A0AAD5VL69</accession>
<gene>
    <name evidence="2" type="ORF">NP233_g9035</name>
</gene>
<feature type="region of interest" description="Disordered" evidence="1">
    <location>
        <begin position="194"/>
        <end position="226"/>
    </location>
</feature>
<dbReference type="Proteomes" id="UP001213000">
    <property type="component" value="Unassembled WGS sequence"/>
</dbReference>